<feature type="region of interest" description="Disordered" evidence="1">
    <location>
        <begin position="1"/>
        <end position="58"/>
    </location>
</feature>
<feature type="compositionally biased region" description="Acidic residues" evidence="1">
    <location>
        <begin position="38"/>
        <end position="49"/>
    </location>
</feature>
<evidence type="ECO:0000256" key="1">
    <source>
        <dbReference type="SAM" id="MobiDB-lite"/>
    </source>
</evidence>
<evidence type="ECO:0000313" key="3">
    <source>
        <dbReference type="Proteomes" id="UP001165121"/>
    </source>
</evidence>
<dbReference type="AlphaFoldDB" id="A0A9W6XZM8"/>
<comment type="caution">
    <text evidence="2">The sequence shown here is derived from an EMBL/GenBank/DDBJ whole genome shotgun (WGS) entry which is preliminary data.</text>
</comment>
<dbReference type="Proteomes" id="UP001165121">
    <property type="component" value="Unassembled WGS sequence"/>
</dbReference>
<proteinExistence type="predicted"/>
<dbReference type="OrthoDB" id="123751at2759"/>
<protein>
    <submittedName>
        <fullName evidence="2">Unnamed protein product</fullName>
    </submittedName>
</protein>
<reference evidence="2" key="1">
    <citation type="submission" date="2023-04" db="EMBL/GenBank/DDBJ databases">
        <title>Phytophthora fragariaefolia NBRC 109709.</title>
        <authorList>
            <person name="Ichikawa N."/>
            <person name="Sato H."/>
            <person name="Tonouchi N."/>
        </authorList>
    </citation>
    <scope>NUCLEOTIDE SEQUENCE</scope>
    <source>
        <strain evidence="2">NBRC 109709</strain>
    </source>
</reference>
<sequence length="140" mass="15677">MLRFVLSPLLKHSSARNQGTSSEGHRGETSLTTAPEETVIESEEEENSEPELQASPVPSKLYDISDAHNPYWYKFIKLVPRPVFKHLQKLGNKHARVAYGTKCNQADLGDGTASLFSDAESCCHVVRELLRLELVARKQN</sequence>
<name>A0A9W6XZM8_9STRA</name>
<accession>A0A9W6XZM8</accession>
<dbReference type="EMBL" id="BSXT01002518">
    <property type="protein sequence ID" value="GMF49358.1"/>
    <property type="molecule type" value="Genomic_DNA"/>
</dbReference>
<keyword evidence="3" id="KW-1185">Reference proteome</keyword>
<gene>
    <name evidence="2" type="ORF">Pfra01_001948300</name>
</gene>
<evidence type="ECO:0000313" key="2">
    <source>
        <dbReference type="EMBL" id="GMF49358.1"/>
    </source>
</evidence>
<organism evidence="2 3">
    <name type="scientific">Phytophthora fragariaefolia</name>
    <dbReference type="NCBI Taxonomy" id="1490495"/>
    <lineage>
        <taxon>Eukaryota</taxon>
        <taxon>Sar</taxon>
        <taxon>Stramenopiles</taxon>
        <taxon>Oomycota</taxon>
        <taxon>Peronosporomycetes</taxon>
        <taxon>Peronosporales</taxon>
        <taxon>Peronosporaceae</taxon>
        <taxon>Phytophthora</taxon>
    </lineage>
</organism>